<feature type="non-terminal residue" evidence="1">
    <location>
        <position position="39"/>
    </location>
</feature>
<dbReference type="AlphaFoldDB" id="A0A392QIQ6"/>
<reference evidence="1 2" key="1">
    <citation type="journal article" date="2018" name="Front. Plant Sci.">
        <title>Red Clover (Trifolium pratense) and Zigzag Clover (T. medium) - A Picture of Genomic Similarities and Differences.</title>
        <authorList>
            <person name="Dluhosova J."/>
            <person name="Istvanek J."/>
            <person name="Nedelnik J."/>
            <person name="Repkova J."/>
        </authorList>
    </citation>
    <scope>NUCLEOTIDE SEQUENCE [LARGE SCALE GENOMIC DNA]</scope>
    <source>
        <strain evidence="2">cv. 10/8</strain>
        <tissue evidence="1">Leaf</tissue>
    </source>
</reference>
<evidence type="ECO:0000313" key="2">
    <source>
        <dbReference type="Proteomes" id="UP000265520"/>
    </source>
</evidence>
<accession>A0A392QIQ6</accession>
<dbReference type="EMBL" id="LXQA010136911">
    <property type="protein sequence ID" value="MCI23600.1"/>
    <property type="molecule type" value="Genomic_DNA"/>
</dbReference>
<evidence type="ECO:0000313" key="1">
    <source>
        <dbReference type="EMBL" id="MCI23600.1"/>
    </source>
</evidence>
<comment type="caution">
    <text evidence="1">The sequence shown here is derived from an EMBL/GenBank/DDBJ whole genome shotgun (WGS) entry which is preliminary data.</text>
</comment>
<protein>
    <submittedName>
        <fullName evidence="1">Uncharacterized protein</fullName>
    </submittedName>
</protein>
<dbReference type="Proteomes" id="UP000265520">
    <property type="component" value="Unassembled WGS sequence"/>
</dbReference>
<sequence>MQLGLGWDGIVEYVLTLWRTVEWGDLRQTRVDATTLELD</sequence>
<proteinExistence type="predicted"/>
<name>A0A392QIQ6_9FABA</name>
<organism evidence="1 2">
    <name type="scientific">Trifolium medium</name>
    <dbReference type="NCBI Taxonomy" id="97028"/>
    <lineage>
        <taxon>Eukaryota</taxon>
        <taxon>Viridiplantae</taxon>
        <taxon>Streptophyta</taxon>
        <taxon>Embryophyta</taxon>
        <taxon>Tracheophyta</taxon>
        <taxon>Spermatophyta</taxon>
        <taxon>Magnoliopsida</taxon>
        <taxon>eudicotyledons</taxon>
        <taxon>Gunneridae</taxon>
        <taxon>Pentapetalae</taxon>
        <taxon>rosids</taxon>
        <taxon>fabids</taxon>
        <taxon>Fabales</taxon>
        <taxon>Fabaceae</taxon>
        <taxon>Papilionoideae</taxon>
        <taxon>50 kb inversion clade</taxon>
        <taxon>NPAAA clade</taxon>
        <taxon>Hologalegina</taxon>
        <taxon>IRL clade</taxon>
        <taxon>Trifolieae</taxon>
        <taxon>Trifolium</taxon>
    </lineage>
</organism>
<keyword evidence="2" id="KW-1185">Reference proteome</keyword>